<dbReference type="InterPro" id="IPR012902">
    <property type="entry name" value="N_methyl_site"/>
</dbReference>
<keyword evidence="1" id="KW-1133">Transmembrane helix</keyword>
<keyword evidence="1" id="KW-0472">Membrane</keyword>
<sequence>MKKRNSKGFTLLELIIAIVILGILAVVAAPRFLNLQDDAYEAKMEAIADQFETAVRFTQSQWLVNGGTPEAQQNIDGYGGGELDVNEFGFPLGTDKGNRNGVIGNPYNIGQGNAGCIAVWQALIGNEYSLSNNRNANDQFDFITRRVQDKDSHQSVCYYTYTKKGYERDPERSTFVIWYDSKTGSVTTSKPTRLD</sequence>
<evidence type="ECO:0000256" key="1">
    <source>
        <dbReference type="SAM" id="Phobius"/>
    </source>
</evidence>
<dbReference type="PROSITE" id="PS00409">
    <property type="entry name" value="PROKAR_NTER_METHYL"/>
    <property type="match status" value="1"/>
</dbReference>
<dbReference type="RefSeq" id="WP_009707216.1">
    <property type="nucleotide sequence ID" value="NZ_BAOH01000108.1"/>
</dbReference>
<keyword evidence="1" id="KW-0812">Transmembrane</keyword>
<comment type="caution">
    <text evidence="2">The sequence shown here is derived from an EMBL/GenBank/DDBJ whole genome shotgun (WGS) entry which is preliminary data.</text>
</comment>
<reference evidence="2 3" key="1">
    <citation type="submission" date="2014-07" db="EMBL/GenBank/DDBJ databases">
        <title>Unique and conserved regions in Vibrio harveyi and related species in comparison with the shrimp pathogen Vibrio harveyi CAIM 1792.</title>
        <authorList>
            <person name="Espinoza-Valles I."/>
            <person name="Vora G."/>
            <person name="Leekitcharoenphon P."/>
            <person name="Ussery D."/>
            <person name="Hoj L."/>
            <person name="Gomez-Gil B."/>
        </authorList>
    </citation>
    <scope>NUCLEOTIDE SEQUENCE [LARGE SCALE GENOMIC DNA]</scope>
    <source>
        <strain evidence="3">CAIM 1854 / LMG 25443</strain>
    </source>
</reference>
<organism evidence="2 3">
    <name type="scientific">Vibrio owensii CAIM 1854 = LMG 25443</name>
    <dbReference type="NCBI Taxonomy" id="1229493"/>
    <lineage>
        <taxon>Bacteria</taxon>
        <taxon>Pseudomonadati</taxon>
        <taxon>Pseudomonadota</taxon>
        <taxon>Gammaproteobacteria</taxon>
        <taxon>Vibrionales</taxon>
        <taxon>Vibrionaceae</taxon>
        <taxon>Vibrio</taxon>
    </lineage>
</organism>
<dbReference type="Gene3D" id="3.30.700.10">
    <property type="entry name" value="Glycoprotein, Type 4 Pilin"/>
    <property type="match status" value="1"/>
</dbReference>
<dbReference type="NCBIfam" id="TIGR02532">
    <property type="entry name" value="IV_pilin_GFxxxE"/>
    <property type="match status" value="1"/>
</dbReference>
<dbReference type="InterPro" id="IPR045584">
    <property type="entry name" value="Pilin-like"/>
</dbReference>
<dbReference type="PATRIC" id="fig|1229493.5.peg.805"/>
<protein>
    <submittedName>
        <fullName evidence="2">N-terminal cleavage protein</fullName>
    </submittedName>
</protein>
<dbReference type="SUPFAM" id="SSF54523">
    <property type="entry name" value="Pili subunits"/>
    <property type="match status" value="1"/>
</dbReference>
<dbReference type="EMBL" id="JPRD01000014">
    <property type="protein sequence ID" value="KIF53578.1"/>
    <property type="molecule type" value="Genomic_DNA"/>
</dbReference>
<evidence type="ECO:0000313" key="2">
    <source>
        <dbReference type="EMBL" id="KIF53578.1"/>
    </source>
</evidence>
<accession>A0A0C1VUI8</accession>
<dbReference type="AlphaFoldDB" id="A0A0C1VUI8"/>
<gene>
    <name evidence="2" type="ORF">H735_08595</name>
</gene>
<name>A0A0C1VUI8_9VIBR</name>
<feature type="transmembrane region" description="Helical" evidence="1">
    <location>
        <begin position="12"/>
        <end position="33"/>
    </location>
</feature>
<dbReference type="Proteomes" id="UP000031586">
    <property type="component" value="Unassembled WGS sequence"/>
</dbReference>
<dbReference type="Pfam" id="PF07963">
    <property type="entry name" value="N_methyl"/>
    <property type="match status" value="1"/>
</dbReference>
<proteinExistence type="predicted"/>
<evidence type="ECO:0000313" key="3">
    <source>
        <dbReference type="Proteomes" id="UP000031586"/>
    </source>
</evidence>